<gene>
    <name evidence="7" type="ORF">ACFOOT_06725</name>
</gene>
<keyword evidence="1" id="KW-0001">2Fe-2S</keyword>
<dbReference type="Gene3D" id="3.90.380.10">
    <property type="entry name" value="Naphthalene 1,2-dioxygenase Alpha Subunit, Chain A, domain 1"/>
    <property type="match status" value="1"/>
</dbReference>
<dbReference type="SUPFAM" id="SSF50022">
    <property type="entry name" value="ISP domain"/>
    <property type="match status" value="1"/>
</dbReference>
<evidence type="ECO:0000256" key="4">
    <source>
        <dbReference type="ARBA" id="ARBA00023004"/>
    </source>
</evidence>
<keyword evidence="8" id="KW-1185">Reference proteome</keyword>
<organism evidence="7 8">
    <name type="scientific">Novosphingobium pokkalii</name>
    <dbReference type="NCBI Taxonomy" id="1770194"/>
    <lineage>
        <taxon>Bacteria</taxon>
        <taxon>Pseudomonadati</taxon>
        <taxon>Pseudomonadota</taxon>
        <taxon>Alphaproteobacteria</taxon>
        <taxon>Sphingomonadales</taxon>
        <taxon>Sphingomonadaceae</taxon>
        <taxon>Novosphingobium</taxon>
    </lineage>
</organism>
<dbReference type="PROSITE" id="PS51296">
    <property type="entry name" value="RIESKE"/>
    <property type="match status" value="1"/>
</dbReference>
<dbReference type="InterPro" id="IPR050584">
    <property type="entry name" value="Cholesterol_7-desaturase"/>
</dbReference>
<accession>A0ABV7V176</accession>
<evidence type="ECO:0000313" key="8">
    <source>
        <dbReference type="Proteomes" id="UP001595683"/>
    </source>
</evidence>
<dbReference type="Pfam" id="PF00355">
    <property type="entry name" value="Rieske"/>
    <property type="match status" value="1"/>
</dbReference>
<evidence type="ECO:0000259" key="6">
    <source>
        <dbReference type="PROSITE" id="PS51296"/>
    </source>
</evidence>
<dbReference type="Pfam" id="PF19112">
    <property type="entry name" value="VanA_C"/>
    <property type="match status" value="1"/>
</dbReference>
<evidence type="ECO:0000313" key="7">
    <source>
        <dbReference type="EMBL" id="MFC3671111.1"/>
    </source>
</evidence>
<dbReference type="PANTHER" id="PTHR21266:SF60">
    <property type="entry name" value="3-KETOSTEROID-9-ALPHA-MONOOXYGENASE, OXYGENASE COMPONENT"/>
    <property type="match status" value="1"/>
</dbReference>
<keyword evidence="3" id="KW-0560">Oxidoreductase</keyword>
<dbReference type="InterPro" id="IPR036922">
    <property type="entry name" value="Rieske_2Fe-2S_sf"/>
</dbReference>
<dbReference type="SUPFAM" id="SSF55961">
    <property type="entry name" value="Bet v1-like"/>
    <property type="match status" value="1"/>
</dbReference>
<comment type="caution">
    <text evidence="7">The sequence shown here is derived from an EMBL/GenBank/DDBJ whole genome shotgun (WGS) entry which is preliminary data.</text>
</comment>
<sequence>MAHASYPLTTEQPYPRRQWWAAATATEVSRNLVARDILGERVLLYRKEDGTAVAVSGICPHRAFPLEKGRLVGDSVQCGYHGFTFGPDGACQRVPSQNGVPQHATLRRYPVVERGGVVWIWTGEESAADPALLPDLAAIGLDAPGWTVEIHPVATVEARYTLLIENLLDLSHVTFIHATTIPSGEKVAALPVTVEARSGGLTVARKAVGIPPNPLIKAQFPDQDALVDQEFDAQYMGPCLIRTGGTISDHASGKALGTQNFIHMITPAAPGRLHYFVATARDFGHDNPALGAMNLAMGTRIQPEDVDAISAIETVLRGDAPLPREVSARVDNGALQVRRLLEAQIRAEALAA</sequence>
<keyword evidence="4" id="KW-0408">Iron</keyword>
<dbReference type="PANTHER" id="PTHR21266">
    <property type="entry name" value="IRON-SULFUR DOMAIN CONTAINING PROTEIN"/>
    <property type="match status" value="1"/>
</dbReference>
<protein>
    <submittedName>
        <fullName evidence="7">Rieske 2Fe-2S domain-containing protein</fullName>
    </submittedName>
</protein>
<keyword evidence="5" id="KW-0411">Iron-sulfur</keyword>
<keyword evidence="2" id="KW-0479">Metal-binding</keyword>
<dbReference type="RefSeq" id="WP_191322400.1">
    <property type="nucleotide sequence ID" value="NZ_BMZP01000001.1"/>
</dbReference>
<feature type="domain" description="Rieske" evidence="6">
    <location>
        <begin position="20"/>
        <end position="120"/>
    </location>
</feature>
<dbReference type="InterPro" id="IPR017941">
    <property type="entry name" value="Rieske_2Fe-2S"/>
</dbReference>
<evidence type="ECO:0000256" key="1">
    <source>
        <dbReference type="ARBA" id="ARBA00022714"/>
    </source>
</evidence>
<evidence type="ECO:0000256" key="3">
    <source>
        <dbReference type="ARBA" id="ARBA00023002"/>
    </source>
</evidence>
<dbReference type="EMBL" id="JBHRYE010000011">
    <property type="protein sequence ID" value="MFC3671111.1"/>
    <property type="molecule type" value="Genomic_DNA"/>
</dbReference>
<proteinExistence type="predicted"/>
<dbReference type="InterPro" id="IPR044043">
    <property type="entry name" value="VanA_C_cat"/>
</dbReference>
<dbReference type="Proteomes" id="UP001595683">
    <property type="component" value="Unassembled WGS sequence"/>
</dbReference>
<reference evidence="8" key="1">
    <citation type="journal article" date="2019" name="Int. J. Syst. Evol. Microbiol.">
        <title>The Global Catalogue of Microorganisms (GCM) 10K type strain sequencing project: providing services to taxonomists for standard genome sequencing and annotation.</title>
        <authorList>
            <consortium name="The Broad Institute Genomics Platform"/>
            <consortium name="The Broad Institute Genome Sequencing Center for Infectious Disease"/>
            <person name="Wu L."/>
            <person name="Ma J."/>
        </authorList>
    </citation>
    <scope>NUCLEOTIDE SEQUENCE [LARGE SCALE GENOMIC DNA]</scope>
    <source>
        <strain evidence="8">KCTC 42224</strain>
    </source>
</reference>
<evidence type="ECO:0000256" key="2">
    <source>
        <dbReference type="ARBA" id="ARBA00022723"/>
    </source>
</evidence>
<evidence type="ECO:0000256" key="5">
    <source>
        <dbReference type="ARBA" id="ARBA00023014"/>
    </source>
</evidence>
<dbReference type="Gene3D" id="2.102.10.10">
    <property type="entry name" value="Rieske [2Fe-2S] iron-sulphur domain"/>
    <property type="match status" value="1"/>
</dbReference>
<name>A0ABV7V176_9SPHN</name>